<dbReference type="Proteomes" id="UP000695000">
    <property type="component" value="Unplaced"/>
</dbReference>
<evidence type="ECO:0000256" key="5">
    <source>
        <dbReference type="RuleBase" id="RU004262"/>
    </source>
</evidence>
<comment type="subcellular location">
    <subcellularLocation>
        <location evidence="1">Secreted</location>
    </subcellularLocation>
</comment>
<dbReference type="InterPro" id="IPR016272">
    <property type="entry name" value="Lipase_LIPH"/>
</dbReference>
<evidence type="ECO:0000256" key="6">
    <source>
        <dbReference type="SAM" id="SignalP"/>
    </source>
</evidence>
<dbReference type="GeneID" id="108564068"/>
<evidence type="ECO:0000256" key="4">
    <source>
        <dbReference type="ARBA" id="ARBA00023157"/>
    </source>
</evidence>
<organism evidence="8 9">
    <name type="scientific">Nicrophorus vespilloides</name>
    <name type="common">Boreal carrion beetle</name>
    <dbReference type="NCBI Taxonomy" id="110193"/>
    <lineage>
        <taxon>Eukaryota</taxon>
        <taxon>Metazoa</taxon>
        <taxon>Ecdysozoa</taxon>
        <taxon>Arthropoda</taxon>
        <taxon>Hexapoda</taxon>
        <taxon>Insecta</taxon>
        <taxon>Pterygota</taxon>
        <taxon>Neoptera</taxon>
        <taxon>Endopterygota</taxon>
        <taxon>Coleoptera</taxon>
        <taxon>Polyphaga</taxon>
        <taxon>Staphyliniformia</taxon>
        <taxon>Silphidae</taxon>
        <taxon>Nicrophorinae</taxon>
        <taxon>Nicrophorus</taxon>
    </lineage>
</organism>
<dbReference type="PANTHER" id="PTHR11610:SF185">
    <property type="entry name" value="LD47264P"/>
    <property type="match status" value="1"/>
</dbReference>
<dbReference type="PRINTS" id="PR00823">
    <property type="entry name" value="PANCLIPASE"/>
</dbReference>
<reference evidence="9" key="1">
    <citation type="submission" date="2025-08" db="UniProtKB">
        <authorList>
            <consortium name="RefSeq"/>
        </authorList>
    </citation>
    <scope>IDENTIFICATION</scope>
    <source>
        <tissue evidence="9">Whole Larva</tissue>
    </source>
</reference>
<protein>
    <submittedName>
        <fullName evidence="9">Pancreatic triacylglycerol lipase</fullName>
    </submittedName>
</protein>
<dbReference type="RefSeq" id="XP_017778462.1">
    <property type="nucleotide sequence ID" value="XM_017922973.1"/>
</dbReference>
<evidence type="ECO:0000259" key="7">
    <source>
        <dbReference type="Pfam" id="PF00151"/>
    </source>
</evidence>
<evidence type="ECO:0000256" key="2">
    <source>
        <dbReference type="ARBA" id="ARBA00010701"/>
    </source>
</evidence>
<feature type="domain" description="Lipase" evidence="7">
    <location>
        <begin position="45"/>
        <end position="363"/>
    </location>
</feature>
<dbReference type="Pfam" id="PF00151">
    <property type="entry name" value="Lipase"/>
    <property type="match status" value="1"/>
</dbReference>
<dbReference type="PANTHER" id="PTHR11610">
    <property type="entry name" value="LIPASE"/>
    <property type="match status" value="1"/>
</dbReference>
<keyword evidence="8" id="KW-1185">Reference proteome</keyword>
<dbReference type="CDD" id="cd00707">
    <property type="entry name" value="Pancreat_lipase_like"/>
    <property type="match status" value="1"/>
</dbReference>
<keyword evidence="3" id="KW-0964">Secreted</keyword>
<accession>A0ABM1MV62</accession>
<gene>
    <name evidence="9" type="primary">LOC108564068</name>
</gene>
<keyword evidence="4" id="KW-1015">Disulfide bond</keyword>
<evidence type="ECO:0000256" key="3">
    <source>
        <dbReference type="ARBA" id="ARBA00022525"/>
    </source>
</evidence>
<dbReference type="InterPro" id="IPR000734">
    <property type="entry name" value="TAG_lipase"/>
</dbReference>
<evidence type="ECO:0000256" key="1">
    <source>
        <dbReference type="ARBA" id="ARBA00004613"/>
    </source>
</evidence>
<feature type="chain" id="PRO_5046059567" evidence="6">
    <location>
        <begin position="23"/>
        <end position="529"/>
    </location>
</feature>
<dbReference type="InterPro" id="IPR002331">
    <property type="entry name" value="Lipase_panc"/>
</dbReference>
<dbReference type="InterPro" id="IPR013818">
    <property type="entry name" value="Lipase"/>
</dbReference>
<proteinExistence type="inferred from homology"/>
<dbReference type="PRINTS" id="PR00821">
    <property type="entry name" value="TAGLIPASE"/>
</dbReference>
<dbReference type="Gene3D" id="3.40.50.1820">
    <property type="entry name" value="alpha/beta hydrolase"/>
    <property type="match status" value="1"/>
</dbReference>
<dbReference type="InterPro" id="IPR029058">
    <property type="entry name" value="AB_hydrolase_fold"/>
</dbReference>
<sequence length="529" mass="58797">MVAMNTTSVILRSIFTILNITAEQEESSYNYYYINIGKTTNATRCYGIYGCFELSPPWTSEHRPVSLFPEHISKVEPKLMYYTRENPEVGVKFDLDSHDVIYASGINPKIFTYLVSHGYVEGGGASWIRKMTAELLKNRECNVITVDWQGGSSPPYSQAVANIRLVGAITAHFLYEFAQYTDDLQLDHVHCIGHSLGAHMSGYVGYTLQKVFNLTLGRITGMDPAEPHFAHAQRPVRLDRSAAKFVDIIHTDATQFIRGGLGMTEAIGHVDFYPNGGNDQPGCSKSVLQYAVEFGGLVNGIKKFVSCNHVRSHLLMAESINTKCSFVSISCKSYDDFKEGRCFECNRNGQQCLKMGFNSQKHYEAAVRAKRVDPNNGLILYSMTGSSSPFCKAHYKISVLVSDGTESRGHGGEIGQLWFVFHDTTDGRGEKTERAALNPGGYHEPGALYTAVVPADFIHSIRGVEVEWDYHSNVFNPLTWRILASPRVYISKIKIEALETANRISVCPRDGKPLISGAPQMMLPAYCAT</sequence>
<keyword evidence="6" id="KW-0732">Signal</keyword>
<evidence type="ECO:0000313" key="8">
    <source>
        <dbReference type="Proteomes" id="UP000695000"/>
    </source>
</evidence>
<dbReference type="PIRSF" id="PIRSF000865">
    <property type="entry name" value="Lipoprotein_lipase_LIPH"/>
    <property type="match status" value="1"/>
</dbReference>
<dbReference type="SUPFAM" id="SSF53474">
    <property type="entry name" value="alpha/beta-Hydrolases"/>
    <property type="match status" value="1"/>
</dbReference>
<evidence type="ECO:0000313" key="9">
    <source>
        <dbReference type="RefSeq" id="XP_017778462.1"/>
    </source>
</evidence>
<dbReference type="InterPro" id="IPR033906">
    <property type="entry name" value="Lipase_N"/>
</dbReference>
<comment type="similarity">
    <text evidence="2 5">Belongs to the AB hydrolase superfamily. Lipase family.</text>
</comment>
<feature type="signal peptide" evidence="6">
    <location>
        <begin position="1"/>
        <end position="22"/>
    </location>
</feature>
<name>A0ABM1MV62_NICVS</name>